<sequence>MVQPSFDDDALVPHAYLRSLLSEAATLAPREGLADVLTLVTAAVEDCALTPDVAFSLGQQLRLVIGAHPADGDLDAHLLLHALLSELIEVTSLVDGVHLDDLEPLVQHLVSIGDLAEAQRTTRLADATRARVRALESSIAADLGAA</sequence>
<protein>
    <submittedName>
        <fullName evidence="1">Uncharacterized protein</fullName>
    </submittedName>
</protein>
<keyword evidence="2" id="KW-1185">Reference proteome</keyword>
<dbReference type="AlphaFoldDB" id="A0A0U4B8F4"/>
<evidence type="ECO:0000313" key="2">
    <source>
        <dbReference type="Proteomes" id="UP000067689"/>
    </source>
</evidence>
<proteinExistence type="predicted"/>
<gene>
    <name evidence="1" type="ORF">AERYTH_05160</name>
</gene>
<name>A0A0U4B8F4_9ACTN</name>
<reference evidence="1 2" key="1">
    <citation type="journal article" date="1991" name="Int. J. Syst. Bacteriol.">
        <title>Description of the erythromycin-producing bacterium Arthrobacter sp. strain NRRL B-3381 as Aeromicrobium erythreum gen. nov., sp. nov.</title>
        <authorList>
            <person name="Miller E.S."/>
            <person name="Woese C.R."/>
            <person name="Brenner S."/>
        </authorList>
    </citation>
    <scope>NUCLEOTIDE SEQUENCE [LARGE SCALE GENOMIC DNA]</scope>
    <source>
        <strain evidence="1 2">AR18</strain>
    </source>
</reference>
<evidence type="ECO:0000313" key="1">
    <source>
        <dbReference type="EMBL" id="ALX04132.1"/>
    </source>
</evidence>
<dbReference type="PATRIC" id="fig|2041.4.peg.1069"/>
<dbReference type="STRING" id="2041.AERYTH_05160"/>
<dbReference type="Proteomes" id="UP000067689">
    <property type="component" value="Chromosome"/>
</dbReference>
<accession>A0A0U4B8F4</accession>
<organism evidence="1 2">
    <name type="scientific">Aeromicrobium erythreum</name>
    <dbReference type="NCBI Taxonomy" id="2041"/>
    <lineage>
        <taxon>Bacteria</taxon>
        <taxon>Bacillati</taxon>
        <taxon>Actinomycetota</taxon>
        <taxon>Actinomycetes</taxon>
        <taxon>Propionibacteriales</taxon>
        <taxon>Nocardioidaceae</taxon>
        <taxon>Aeromicrobium</taxon>
    </lineage>
</organism>
<dbReference type="EMBL" id="CP011502">
    <property type="protein sequence ID" value="ALX04132.1"/>
    <property type="molecule type" value="Genomic_DNA"/>
</dbReference>
<dbReference type="KEGG" id="aer:AERYTH_05160"/>